<evidence type="ECO:0000313" key="1">
    <source>
        <dbReference type="EMBL" id="QCQ22128.1"/>
    </source>
</evidence>
<gene>
    <name evidence="1" type="ORF">FDQ92_08095</name>
</gene>
<reference evidence="1 2" key="1">
    <citation type="submission" date="2019-05" db="EMBL/GenBank/DDBJ databases">
        <title>The Complete Genome Sequence of the n-alkane-degrading Desulfoglaeba alkanexedens ALDC reveals multiple alkylsuccinate synthase gene clusters.</title>
        <authorList>
            <person name="Callaghan A.V."/>
            <person name="Davidova I.A."/>
            <person name="Duncan K.E."/>
            <person name="Morris B."/>
            <person name="McInerney M.J."/>
        </authorList>
    </citation>
    <scope>NUCLEOTIDE SEQUENCE [LARGE SCALE GENOMIC DNA]</scope>
    <source>
        <strain evidence="1 2">ALDC</strain>
    </source>
</reference>
<dbReference type="EMBL" id="CP040098">
    <property type="protein sequence ID" value="QCQ22128.1"/>
    <property type="molecule type" value="Genomic_DNA"/>
</dbReference>
<name>A0A4P8L2R5_9BACT</name>
<keyword evidence="2" id="KW-1185">Reference proteome</keyword>
<accession>A0A4P8L2R5</accession>
<dbReference type="AlphaFoldDB" id="A0A4P8L2R5"/>
<proteinExistence type="predicted"/>
<protein>
    <submittedName>
        <fullName evidence="1">DUF1847 domain-containing protein</fullName>
    </submittedName>
</protein>
<evidence type="ECO:0000313" key="2">
    <source>
        <dbReference type="Proteomes" id="UP000298602"/>
    </source>
</evidence>
<reference evidence="1 2" key="2">
    <citation type="submission" date="2019-05" db="EMBL/GenBank/DDBJ databases">
        <authorList>
            <person name="Suflita J.M."/>
            <person name="Marks C.R."/>
        </authorList>
    </citation>
    <scope>NUCLEOTIDE SEQUENCE [LARGE SCALE GENOMIC DNA]</scope>
    <source>
        <strain evidence="1 2">ALDC</strain>
    </source>
</reference>
<dbReference type="InterPro" id="IPR014997">
    <property type="entry name" value="DUF1847"/>
</dbReference>
<dbReference type="KEGG" id="dax:FDQ92_08095"/>
<dbReference type="OrthoDB" id="9795204at2"/>
<dbReference type="Proteomes" id="UP000298602">
    <property type="component" value="Chromosome"/>
</dbReference>
<organism evidence="1 2">
    <name type="scientific">Desulfoglaeba alkanexedens ALDC</name>
    <dbReference type="NCBI Taxonomy" id="980445"/>
    <lineage>
        <taxon>Bacteria</taxon>
        <taxon>Pseudomonadati</taxon>
        <taxon>Thermodesulfobacteriota</taxon>
        <taxon>Syntrophobacteria</taxon>
        <taxon>Syntrophobacterales</taxon>
        <taxon>Syntrophobacteraceae</taxon>
        <taxon>Desulfoglaeba</taxon>
    </lineage>
</organism>
<sequence>MSRCAECGIYACRVGKLDKAPEHCPMLNCKEVYEEARVALQEPDTLRLMHAAAWTEATGYRRWTRMEEILEFSRKRRFTKLGLAFCSGLVKEAAEVAKILKEAGFIVESIICKTGSVPKEEIGIREDEKIRPGQFEPTCNPVAQAKILNAAGTELNIALGLCVGHDSVFFKHSNAPVTVLAAKDRVLAHNPLGVIYASHYHGVRFSRFKQGTP</sequence>
<dbReference type="Pfam" id="PF08901">
    <property type="entry name" value="DUF1847"/>
    <property type="match status" value="1"/>
</dbReference>